<dbReference type="AlphaFoldDB" id="A0A5K7S940"/>
<dbReference type="InterPro" id="IPR028987">
    <property type="entry name" value="ATP_synth_B-like_membr_sf"/>
</dbReference>
<evidence type="ECO:0000256" key="1">
    <source>
        <dbReference type="ARBA" id="ARBA00005513"/>
    </source>
</evidence>
<dbReference type="PANTHER" id="PTHR33445">
    <property type="entry name" value="ATP SYNTHASE SUBUNIT B', CHLOROPLASTIC"/>
    <property type="match status" value="1"/>
</dbReference>
<dbReference type="Gene3D" id="6.10.250.1580">
    <property type="match status" value="1"/>
</dbReference>
<evidence type="ECO:0000256" key="8">
    <source>
        <dbReference type="ARBA" id="ARBA00023065"/>
    </source>
</evidence>
<dbReference type="GO" id="GO:0005886">
    <property type="term" value="C:plasma membrane"/>
    <property type="evidence" value="ECO:0007669"/>
    <property type="project" value="UniProtKB-SubCell"/>
</dbReference>
<comment type="function">
    <text evidence="12">Component of the F(0) channel, it forms part of the peripheral stalk, linking F(1) to F(0). The b'-subunit is a diverged and duplicated form of b found in plants and photosynthetic bacteria.</text>
</comment>
<keyword evidence="17" id="KW-0175">Coiled coil</keyword>
<proteinExistence type="inferred from homology"/>
<evidence type="ECO:0000256" key="12">
    <source>
        <dbReference type="ARBA" id="ARBA00025614"/>
    </source>
</evidence>
<comment type="function">
    <text evidence="11 15">F(1)F(0) ATP synthase produces ATP from ADP in the presence of a proton or sodium gradient. F-type ATPases consist of two structural domains, F(1) containing the extramembraneous catalytic core and F(0) containing the membrane proton channel, linked together by a central stalk and a peripheral stalk. During catalysis, ATP synthesis in the catalytic domain of F(1) is coupled via a rotary mechanism of the central stalk subunits to proton translocation.</text>
</comment>
<evidence type="ECO:0000256" key="11">
    <source>
        <dbReference type="ARBA" id="ARBA00025198"/>
    </source>
</evidence>
<evidence type="ECO:0000256" key="9">
    <source>
        <dbReference type="ARBA" id="ARBA00023136"/>
    </source>
</evidence>
<dbReference type="GO" id="GO:0046933">
    <property type="term" value="F:proton-transporting ATP synthase activity, rotational mechanism"/>
    <property type="evidence" value="ECO:0007669"/>
    <property type="project" value="UniProtKB-UniRule"/>
</dbReference>
<name>A0A5K7S940_9BACT</name>
<keyword evidence="9 15" id="KW-0472">Membrane</keyword>
<evidence type="ECO:0000256" key="16">
    <source>
        <dbReference type="RuleBase" id="RU003848"/>
    </source>
</evidence>
<keyword evidence="4 15" id="KW-0138">CF(0)</keyword>
<dbReference type="GO" id="GO:0012505">
    <property type="term" value="C:endomembrane system"/>
    <property type="evidence" value="ECO:0007669"/>
    <property type="project" value="UniProtKB-SubCell"/>
</dbReference>
<keyword evidence="8 15" id="KW-0406">Ion transport</keyword>
<dbReference type="GO" id="GO:0046961">
    <property type="term" value="F:proton-transporting ATPase activity, rotational mechanism"/>
    <property type="evidence" value="ECO:0007669"/>
    <property type="project" value="TreeGrafter"/>
</dbReference>
<dbReference type="InterPro" id="IPR005864">
    <property type="entry name" value="ATP_synth_F0_bsu_bac"/>
</dbReference>
<dbReference type="HAMAP" id="MF_01398">
    <property type="entry name" value="ATP_synth_b_bprime"/>
    <property type="match status" value="1"/>
</dbReference>
<dbReference type="Pfam" id="PF00430">
    <property type="entry name" value="ATP-synt_B"/>
    <property type="match status" value="1"/>
</dbReference>
<dbReference type="KEGG" id="anf:AQPE_2230"/>
<dbReference type="InterPro" id="IPR050059">
    <property type="entry name" value="ATP_synthase_B_chain"/>
</dbReference>
<evidence type="ECO:0000256" key="2">
    <source>
        <dbReference type="ARBA" id="ARBA00022448"/>
    </source>
</evidence>
<dbReference type="RefSeq" id="WP_318351005.1">
    <property type="nucleotide sequence ID" value="NZ_AP018694.1"/>
</dbReference>
<evidence type="ECO:0000256" key="6">
    <source>
        <dbReference type="ARBA" id="ARBA00022781"/>
    </source>
</evidence>
<keyword evidence="7 15" id="KW-1133">Transmembrane helix</keyword>
<evidence type="ECO:0000256" key="4">
    <source>
        <dbReference type="ARBA" id="ARBA00022547"/>
    </source>
</evidence>
<dbReference type="Proteomes" id="UP001193389">
    <property type="component" value="Chromosome"/>
</dbReference>
<protein>
    <recommendedName>
        <fullName evidence="15">ATP synthase subunit b</fullName>
    </recommendedName>
    <alternativeName>
        <fullName evidence="15">ATP synthase F(0) sector subunit b</fullName>
    </alternativeName>
    <alternativeName>
        <fullName evidence="15">ATPase subunit I</fullName>
    </alternativeName>
    <alternativeName>
        <fullName evidence="15">F-type ATPase subunit b</fullName>
        <shortName evidence="15">F-ATPase subunit b</shortName>
    </alternativeName>
</protein>
<dbReference type="CDD" id="cd06503">
    <property type="entry name" value="ATP-synt_Fo_b"/>
    <property type="match status" value="1"/>
</dbReference>
<evidence type="ECO:0000313" key="19">
    <source>
        <dbReference type="Proteomes" id="UP001193389"/>
    </source>
</evidence>
<comment type="subunit">
    <text evidence="15">F-type ATPases have 2 components, F(1) - the catalytic core - and F(0) - the membrane proton channel. F(1) has five subunits: alpha(3), beta(3), gamma(1), delta(1), epsilon(1). F(0) has three main subunits: a(1), b(2) and c(10-14). The alpha and beta chains form an alternating ring which encloses part of the gamma chain. F(1) is attached to F(0) by a central stalk formed by the gamma and epsilon chains, while a peripheral stalk is formed by the delta and b chains.</text>
</comment>
<reference evidence="18" key="1">
    <citation type="journal article" date="2020" name="Int. J. Syst. Evol. Microbiol.">
        <title>Aquipluma nitroreducens gen. nov. sp. nov., a novel facultatively anaerobic bacterium isolated from a freshwater lake.</title>
        <authorList>
            <person name="Watanabe M."/>
            <person name="Kojima H."/>
            <person name="Fukui M."/>
        </authorList>
    </citation>
    <scope>NUCLEOTIDE SEQUENCE</scope>
    <source>
        <strain evidence="18">MeG22</strain>
    </source>
</reference>
<dbReference type="InterPro" id="IPR002146">
    <property type="entry name" value="ATP_synth_b/b'su_bac/chlpt"/>
</dbReference>
<feature type="transmembrane region" description="Helical" evidence="15">
    <location>
        <begin position="12"/>
        <end position="34"/>
    </location>
</feature>
<evidence type="ECO:0000256" key="7">
    <source>
        <dbReference type="ARBA" id="ARBA00022989"/>
    </source>
</evidence>
<dbReference type="NCBIfam" id="NF011041">
    <property type="entry name" value="PRK14471.1"/>
    <property type="match status" value="1"/>
</dbReference>
<comment type="similarity">
    <text evidence="1 15 16">Belongs to the ATPase B chain family.</text>
</comment>
<comment type="subunit">
    <text evidence="13">F-type ATPases have 2 components, F(1) - the catalytic core - and F(0) - the membrane proton channel. F(1) has five subunits: alpha(3), beta(3), gamma(1), delta(1), epsilon(1). F(0) has four main subunits: a(1), b(2) and c(10-14). The alpha and beta chains form an alternating ring which encloses part of the gamma chain. F(1) is attached to F(0) by a central stalk formed by the gamma and epsilon chains, while a peripheral stalk is formed by the delta and b chains.</text>
</comment>
<feature type="coiled-coil region" evidence="17">
    <location>
        <begin position="34"/>
        <end position="89"/>
    </location>
</feature>
<evidence type="ECO:0000256" key="17">
    <source>
        <dbReference type="SAM" id="Coils"/>
    </source>
</evidence>
<keyword evidence="2 15" id="KW-0813">Transport</keyword>
<dbReference type="SUPFAM" id="SSF81573">
    <property type="entry name" value="F1F0 ATP synthase subunit B, membrane domain"/>
    <property type="match status" value="1"/>
</dbReference>
<evidence type="ECO:0000256" key="5">
    <source>
        <dbReference type="ARBA" id="ARBA00022692"/>
    </source>
</evidence>
<evidence type="ECO:0000256" key="14">
    <source>
        <dbReference type="ARBA" id="ARBA00037847"/>
    </source>
</evidence>
<accession>A0A5K7S940</accession>
<keyword evidence="3 15" id="KW-1003">Cell membrane</keyword>
<comment type="subcellular location">
    <subcellularLocation>
        <location evidence="15">Cell membrane</location>
        <topology evidence="15">Single-pass membrane protein</topology>
    </subcellularLocation>
    <subcellularLocation>
        <location evidence="14">Endomembrane system</location>
        <topology evidence="14">Single-pass membrane protein</topology>
    </subcellularLocation>
</comment>
<keyword evidence="5 15" id="KW-0812">Transmembrane</keyword>
<evidence type="ECO:0000256" key="15">
    <source>
        <dbReference type="HAMAP-Rule" id="MF_01398"/>
    </source>
</evidence>
<dbReference type="GO" id="GO:0045259">
    <property type="term" value="C:proton-transporting ATP synthase complex"/>
    <property type="evidence" value="ECO:0007669"/>
    <property type="project" value="UniProtKB-KW"/>
</dbReference>
<keyword evidence="10 15" id="KW-0066">ATP synthesis</keyword>
<evidence type="ECO:0000313" key="18">
    <source>
        <dbReference type="EMBL" id="BBE18070.1"/>
    </source>
</evidence>
<dbReference type="NCBIfam" id="TIGR01144">
    <property type="entry name" value="ATP_synt_b"/>
    <property type="match status" value="1"/>
</dbReference>
<keyword evidence="19" id="KW-1185">Reference proteome</keyword>
<dbReference type="EMBL" id="AP018694">
    <property type="protein sequence ID" value="BBE18070.1"/>
    <property type="molecule type" value="Genomic_DNA"/>
</dbReference>
<evidence type="ECO:0000256" key="10">
    <source>
        <dbReference type="ARBA" id="ARBA00023310"/>
    </source>
</evidence>
<evidence type="ECO:0000256" key="3">
    <source>
        <dbReference type="ARBA" id="ARBA00022475"/>
    </source>
</evidence>
<dbReference type="PANTHER" id="PTHR33445:SF1">
    <property type="entry name" value="ATP SYNTHASE SUBUNIT B"/>
    <property type="match status" value="1"/>
</dbReference>
<gene>
    <name evidence="15" type="primary">atpF</name>
    <name evidence="18" type="ORF">AQPE_2230</name>
</gene>
<evidence type="ECO:0000256" key="13">
    <source>
        <dbReference type="ARBA" id="ARBA00026054"/>
    </source>
</evidence>
<sequence>MGFVTPDYGTIFWMLIIFGIVMFILKKFAWVPILNALKDREKSIADALNSAEKARKDVAGLKAANDQIITEARREKDIILKEARDIKDKIIADAKNQANHEAQKSIEYAKQQIDAEKTAAINDIKKQVAELSVMIAEKVIRKQLDNPKDQEVLVEDMLKDLKLK</sequence>
<organism evidence="18 19">
    <name type="scientific">Aquipluma nitroreducens</name>
    <dbReference type="NCBI Taxonomy" id="2010828"/>
    <lineage>
        <taxon>Bacteria</taxon>
        <taxon>Pseudomonadati</taxon>
        <taxon>Bacteroidota</taxon>
        <taxon>Bacteroidia</taxon>
        <taxon>Marinilabiliales</taxon>
        <taxon>Prolixibacteraceae</taxon>
        <taxon>Aquipluma</taxon>
    </lineage>
</organism>
<keyword evidence="6 15" id="KW-0375">Hydrogen ion transport</keyword>